<organism evidence="1 2">
    <name type="scientific">Pseudomonas fluorescens</name>
    <dbReference type="NCBI Taxonomy" id="294"/>
    <lineage>
        <taxon>Bacteria</taxon>
        <taxon>Pseudomonadati</taxon>
        <taxon>Pseudomonadota</taxon>
        <taxon>Gammaproteobacteria</taxon>
        <taxon>Pseudomonadales</taxon>
        <taxon>Pseudomonadaceae</taxon>
        <taxon>Pseudomonas</taxon>
    </lineage>
</organism>
<reference evidence="1 2" key="1">
    <citation type="submission" date="2017-09" db="EMBL/GenBank/DDBJ databases">
        <authorList>
            <person name="Haney C."/>
            <person name="Melnyk R."/>
        </authorList>
    </citation>
    <scope>NUCLEOTIDE SEQUENCE [LARGE SCALE GENOMIC DNA]</scope>
    <source>
        <strain evidence="1 2">CH229</strain>
    </source>
</reference>
<evidence type="ECO:0000313" key="1">
    <source>
        <dbReference type="EMBL" id="PCM50207.1"/>
    </source>
</evidence>
<protein>
    <submittedName>
        <fullName evidence="1">Uncharacterized protein</fullName>
    </submittedName>
</protein>
<name>A0A854XGH7_PSEFL</name>
<dbReference type="AlphaFoldDB" id="A0A854XGH7"/>
<dbReference type="EMBL" id="NXHE01000007">
    <property type="protein sequence ID" value="PCM50207.1"/>
    <property type="molecule type" value="Genomic_DNA"/>
</dbReference>
<proteinExistence type="predicted"/>
<evidence type="ECO:0000313" key="2">
    <source>
        <dbReference type="Proteomes" id="UP000218643"/>
    </source>
</evidence>
<accession>A0A854XGH7</accession>
<comment type="caution">
    <text evidence="1">The sequence shown here is derived from an EMBL/GenBank/DDBJ whole genome shotgun (WGS) entry which is preliminary data.</text>
</comment>
<dbReference type="Proteomes" id="UP000218643">
    <property type="component" value="Unassembled WGS sequence"/>
</dbReference>
<reference evidence="1 2" key="2">
    <citation type="submission" date="2017-10" db="EMBL/GenBank/DDBJ databases">
        <title>Rhizosphere-associated Pseudomonas modulate jasmonic acid/salicylic acid antagonism to induce systemic resistance to herbivores at the cost of susceptibility to pathogens.</title>
        <authorList>
            <person name="Haney C.H."/>
            <person name="Wiesmann C.L."/>
            <person name="Shapiro L.R."/>
            <person name="O'Sullivan L.R."/>
            <person name="Khorasani S."/>
            <person name="Melnyk R.A."/>
            <person name="Xiao L."/>
            <person name="Bush J."/>
            <person name="Carrillo J."/>
            <person name="Pierce N.E."/>
            <person name="Ausubel F.M."/>
        </authorList>
    </citation>
    <scope>NUCLEOTIDE SEQUENCE [LARGE SCALE GENOMIC DNA]</scope>
    <source>
        <strain evidence="1 2">CH229</strain>
    </source>
</reference>
<gene>
    <name evidence="1" type="ORF">CP335_08380</name>
</gene>
<sequence>MGPFVASREFNLIAFIETVKPSDTESSRLSDLVDEVLDMLFKQVLVVGVACSNIYLGATGEIGEEKDVYMLGYHIV</sequence>